<organism evidence="1 2">
    <name type="scientific">Caerostris darwini</name>
    <dbReference type="NCBI Taxonomy" id="1538125"/>
    <lineage>
        <taxon>Eukaryota</taxon>
        <taxon>Metazoa</taxon>
        <taxon>Ecdysozoa</taxon>
        <taxon>Arthropoda</taxon>
        <taxon>Chelicerata</taxon>
        <taxon>Arachnida</taxon>
        <taxon>Araneae</taxon>
        <taxon>Araneomorphae</taxon>
        <taxon>Entelegynae</taxon>
        <taxon>Araneoidea</taxon>
        <taxon>Araneidae</taxon>
        <taxon>Caerostris</taxon>
    </lineage>
</organism>
<dbReference type="EMBL" id="BPLQ01004466">
    <property type="protein sequence ID" value="GIY08222.1"/>
    <property type="molecule type" value="Genomic_DNA"/>
</dbReference>
<evidence type="ECO:0000313" key="2">
    <source>
        <dbReference type="Proteomes" id="UP001054837"/>
    </source>
</evidence>
<comment type="caution">
    <text evidence="1">The sequence shown here is derived from an EMBL/GenBank/DDBJ whole genome shotgun (WGS) entry which is preliminary data.</text>
</comment>
<reference evidence="1 2" key="1">
    <citation type="submission" date="2021-06" db="EMBL/GenBank/DDBJ databases">
        <title>Caerostris darwini draft genome.</title>
        <authorList>
            <person name="Kono N."/>
            <person name="Arakawa K."/>
        </authorList>
    </citation>
    <scope>NUCLEOTIDE SEQUENCE [LARGE SCALE GENOMIC DNA]</scope>
</reference>
<gene>
    <name evidence="1" type="ORF">CDAR_250291</name>
</gene>
<keyword evidence="2" id="KW-1185">Reference proteome</keyword>
<evidence type="ECO:0000313" key="1">
    <source>
        <dbReference type="EMBL" id="GIY08222.1"/>
    </source>
</evidence>
<name>A0AAV4QJ04_9ARAC</name>
<accession>A0AAV4QJ04</accession>
<dbReference type="Proteomes" id="UP001054837">
    <property type="component" value="Unassembled WGS sequence"/>
</dbReference>
<dbReference type="AlphaFoldDB" id="A0AAV4QJ04"/>
<sequence length="112" mass="12587">MKNALGVKTRIGDCQRFIDPEFNCFQYLQLKKLSTHSSPENRNANRIDEAALHRLKGIFIGPAIKEPSGRLSHRFPGNTKPETITIHGGGWVKSVPENTCVFPKKLISRESD</sequence>
<protein>
    <submittedName>
        <fullName evidence="1">Uncharacterized protein</fullName>
    </submittedName>
</protein>
<proteinExistence type="predicted"/>